<gene>
    <name evidence="2" type="ORF">TVG0890000</name>
</gene>
<keyword evidence="1" id="KW-0472">Membrane</keyword>
<reference evidence="2 3" key="1">
    <citation type="journal article" date="1999" name="Proc. Jpn. Acad.">
        <title>Determination of the complete genomic DNA sequence of Thermoplasma volvanium GSS1.</title>
        <authorList>
            <person name="Kawashima T."/>
            <person name="Yamamoto Y."/>
            <person name="Aramaki H."/>
            <person name="Nunoshiba T."/>
            <person name="Kawamoto T."/>
            <person name="Watanabe K."/>
            <person name="Yamazaki M."/>
            <person name="Kanehori K."/>
            <person name="Amano N."/>
            <person name="Ohya Y."/>
            <person name="Makino K."/>
            <person name="Suzuki M."/>
        </authorList>
    </citation>
    <scope>NUCLEOTIDE SEQUENCE [LARGE SCALE GENOMIC DNA]</scope>
    <source>
        <strain evidence="3">ATCC 51530 / DSM 4299 / JCM 9571 / NBRC 15438 / GSS1</strain>
    </source>
</reference>
<reference evidence="2 3" key="2">
    <citation type="journal article" date="2000" name="Proc. Natl. Acad. Sci. U.S.A.">
        <title>Archaeal adaptation to higher temperatures revealed by genomic sequence of Thermoplasma volcanium.</title>
        <authorList>
            <person name="Kawashima T."/>
            <person name="Amano N."/>
            <person name="Koike H."/>
            <person name="Makino S."/>
            <person name="Higuchi S."/>
            <person name="Kawashima-Ohya Y."/>
            <person name="Watanabe K."/>
            <person name="Yamazaki M."/>
            <person name="Kanehori K."/>
            <person name="Kawamoto T."/>
            <person name="Nunoshiba T."/>
            <person name="Yamamoto Y."/>
            <person name="Aramaki H."/>
            <person name="Makino K."/>
            <person name="Suzuki M."/>
        </authorList>
    </citation>
    <scope>NUCLEOTIDE SEQUENCE [LARGE SCALE GENOMIC DNA]</scope>
    <source>
        <strain evidence="3">ATCC 51530 / DSM 4299 / JCM 9571 / NBRC 15438 / GSS1</strain>
    </source>
</reference>
<evidence type="ECO:0000313" key="3">
    <source>
        <dbReference type="Proteomes" id="UP000001017"/>
    </source>
</evidence>
<keyword evidence="1" id="KW-1133">Transmembrane helix</keyword>
<keyword evidence="1" id="KW-0812">Transmembrane</keyword>
<dbReference type="GeneID" id="1441963"/>
<dbReference type="RefSeq" id="WP_010917115.1">
    <property type="nucleotide sequence ID" value="NC_002689.2"/>
</dbReference>
<dbReference type="PaxDb" id="273116-14325088"/>
<evidence type="ECO:0000256" key="1">
    <source>
        <dbReference type="SAM" id="Phobius"/>
    </source>
</evidence>
<keyword evidence="3" id="KW-1185">Reference proteome</keyword>
<feature type="transmembrane region" description="Helical" evidence="1">
    <location>
        <begin position="7"/>
        <end position="25"/>
    </location>
</feature>
<dbReference type="STRING" id="273116.gene:9381663"/>
<proteinExistence type="predicted"/>
<dbReference type="HOGENOM" id="CLU_2079537_0_0_2"/>
<dbReference type="AlphaFoldDB" id="Q97AD9"/>
<dbReference type="KEGG" id="tvo:TVG0890000"/>
<feature type="transmembrane region" description="Helical" evidence="1">
    <location>
        <begin position="31"/>
        <end position="50"/>
    </location>
</feature>
<dbReference type="eggNOG" id="arCOG11046">
    <property type="taxonomic scope" value="Archaea"/>
</dbReference>
<sequence length="120" mass="14230">MSYRDRILFILLFYIVLIVLVDFLFPIFLPAYAGAFSYFPLIFFFPFFMFGRRYRGRQAPAPAEDESSDEKKDDYDYAYQYENYDEFGIRKRRRDSIIFYALGAAILIAAIAVVLLKFSF</sequence>
<organism evidence="2 3">
    <name type="scientific">Thermoplasma volcanium (strain ATCC 51530 / DSM 4299 / JCM 9571 / NBRC 15438 / GSS1)</name>
    <dbReference type="NCBI Taxonomy" id="273116"/>
    <lineage>
        <taxon>Archaea</taxon>
        <taxon>Methanobacteriati</taxon>
        <taxon>Thermoplasmatota</taxon>
        <taxon>Thermoplasmata</taxon>
        <taxon>Thermoplasmatales</taxon>
        <taxon>Thermoplasmataceae</taxon>
        <taxon>Thermoplasma</taxon>
    </lineage>
</organism>
<dbReference type="Proteomes" id="UP000001017">
    <property type="component" value="Chromosome"/>
</dbReference>
<feature type="transmembrane region" description="Helical" evidence="1">
    <location>
        <begin position="97"/>
        <end position="118"/>
    </location>
</feature>
<accession>Q97AD9</accession>
<dbReference type="EMBL" id="BA000011">
    <property type="protein sequence ID" value="BAB60013.1"/>
    <property type="molecule type" value="Genomic_DNA"/>
</dbReference>
<evidence type="ECO:0000313" key="2">
    <source>
        <dbReference type="EMBL" id="BAB60013.1"/>
    </source>
</evidence>
<protein>
    <submittedName>
        <fullName evidence="2">TVG0890000 protein</fullName>
    </submittedName>
</protein>
<name>Q97AD9_THEVO</name>